<dbReference type="Proteomes" id="UP001494902">
    <property type="component" value="Unassembled WGS sequence"/>
</dbReference>
<sequence>MVVGHGAAERVRRRVADGPAVPFGDLTAREREVLDLVARGLTSTAIARRLSLSEKTVRNDVSAVFGKLRVGSRSAAVAQARDAGLGGPADSAPLRTVGGCSRSRRPSPRRRASRCRSPFHMGGSGVGAVLLFVTLPGCRAHRCVPHGRHLADPSATSQLLWLLRGRREFCEFGRGQPPNPTTSSISPSPSASVPQAAVP</sequence>
<dbReference type="CDD" id="cd06170">
    <property type="entry name" value="LuxR_C_like"/>
    <property type="match status" value="1"/>
</dbReference>
<dbReference type="SUPFAM" id="SSF46894">
    <property type="entry name" value="C-terminal effector domain of the bipartite response regulators"/>
    <property type="match status" value="1"/>
</dbReference>
<keyword evidence="2" id="KW-0238">DNA-binding</keyword>
<feature type="region of interest" description="Disordered" evidence="4">
    <location>
        <begin position="172"/>
        <end position="199"/>
    </location>
</feature>
<dbReference type="RefSeq" id="WP_349299608.1">
    <property type="nucleotide sequence ID" value="NZ_JBEDNQ010000007.1"/>
</dbReference>
<evidence type="ECO:0000256" key="1">
    <source>
        <dbReference type="ARBA" id="ARBA00023015"/>
    </source>
</evidence>
<keyword evidence="3" id="KW-0804">Transcription</keyword>
<accession>A0ABV1KDL7</accession>
<dbReference type="EMBL" id="JBEDNQ010000007">
    <property type="protein sequence ID" value="MEQ3552555.1"/>
    <property type="molecule type" value="Genomic_DNA"/>
</dbReference>
<gene>
    <name evidence="6" type="ORF">WIS52_18940</name>
</gene>
<organism evidence="6 7">
    <name type="scientific">Pseudonocardia nematodicida</name>
    <dbReference type="NCBI Taxonomy" id="1206997"/>
    <lineage>
        <taxon>Bacteria</taxon>
        <taxon>Bacillati</taxon>
        <taxon>Actinomycetota</taxon>
        <taxon>Actinomycetes</taxon>
        <taxon>Pseudonocardiales</taxon>
        <taxon>Pseudonocardiaceae</taxon>
        <taxon>Pseudonocardia</taxon>
    </lineage>
</organism>
<dbReference type="Gene3D" id="1.10.10.10">
    <property type="entry name" value="Winged helix-like DNA-binding domain superfamily/Winged helix DNA-binding domain"/>
    <property type="match status" value="1"/>
</dbReference>
<evidence type="ECO:0000259" key="5">
    <source>
        <dbReference type="PROSITE" id="PS50043"/>
    </source>
</evidence>
<evidence type="ECO:0000256" key="4">
    <source>
        <dbReference type="SAM" id="MobiDB-lite"/>
    </source>
</evidence>
<name>A0ABV1KDL7_9PSEU</name>
<dbReference type="PRINTS" id="PR00038">
    <property type="entry name" value="HTHLUXR"/>
</dbReference>
<dbReference type="InterPro" id="IPR000792">
    <property type="entry name" value="Tscrpt_reg_LuxR_C"/>
</dbReference>
<feature type="compositionally biased region" description="Basic residues" evidence="4">
    <location>
        <begin position="102"/>
        <end position="114"/>
    </location>
</feature>
<dbReference type="InterPro" id="IPR036388">
    <property type="entry name" value="WH-like_DNA-bd_sf"/>
</dbReference>
<evidence type="ECO:0000256" key="2">
    <source>
        <dbReference type="ARBA" id="ARBA00023125"/>
    </source>
</evidence>
<dbReference type="PANTHER" id="PTHR44688">
    <property type="entry name" value="DNA-BINDING TRANSCRIPTIONAL ACTIVATOR DEVR_DOSR"/>
    <property type="match status" value="1"/>
</dbReference>
<comment type="caution">
    <text evidence="6">The sequence shown here is derived from an EMBL/GenBank/DDBJ whole genome shotgun (WGS) entry which is preliminary data.</text>
</comment>
<feature type="domain" description="HTH luxR-type" evidence="5">
    <location>
        <begin position="19"/>
        <end position="84"/>
    </location>
</feature>
<dbReference type="Pfam" id="PF00196">
    <property type="entry name" value="GerE"/>
    <property type="match status" value="1"/>
</dbReference>
<dbReference type="PROSITE" id="PS50043">
    <property type="entry name" value="HTH_LUXR_2"/>
    <property type="match status" value="1"/>
</dbReference>
<proteinExistence type="predicted"/>
<dbReference type="PROSITE" id="PS00622">
    <property type="entry name" value="HTH_LUXR_1"/>
    <property type="match status" value="1"/>
</dbReference>
<dbReference type="PANTHER" id="PTHR44688:SF16">
    <property type="entry name" value="DNA-BINDING TRANSCRIPTIONAL ACTIVATOR DEVR_DOSR"/>
    <property type="match status" value="1"/>
</dbReference>
<keyword evidence="7" id="KW-1185">Reference proteome</keyword>
<feature type="region of interest" description="Disordered" evidence="4">
    <location>
        <begin position="83"/>
        <end position="116"/>
    </location>
</feature>
<protein>
    <submittedName>
        <fullName evidence="6">LuxR C-terminal-related transcriptional regulator</fullName>
    </submittedName>
</protein>
<evidence type="ECO:0000313" key="7">
    <source>
        <dbReference type="Proteomes" id="UP001494902"/>
    </source>
</evidence>
<reference evidence="6 7" key="1">
    <citation type="submission" date="2024-03" db="EMBL/GenBank/DDBJ databases">
        <title>Draft genome sequence of Pseudonocardia nematodicida JCM 31783.</title>
        <authorList>
            <person name="Butdee W."/>
            <person name="Duangmal K."/>
        </authorList>
    </citation>
    <scope>NUCLEOTIDE SEQUENCE [LARGE SCALE GENOMIC DNA]</scope>
    <source>
        <strain evidence="6 7">JCM 31783</strain>
    </source>
</reference>
<evidence type="ECO:0000256" key="3">
    <source>
        <dbReference type="ARBA" id="ARBA00023163"/>
    </source>
</evidence>
<keyword evidence="1" id="KW-0805">Transcription regulation</keyword>
<dbReference type="SMART" id="SM00421">
    <property type="entry name" value="HTH_LUXR"/>
    <property type="match status" value="1"/>
</dbReference>
<evidence type="ECO:0000313" key="6">
    <source>
        <dbReference type="EMBL" id="MEQ3552555.1"/>
    </source>
</evidence>
<dbReference type="InterPro" id="IPR016032">
    <property type="entry name" value="Sig_transdc_resp-reg_C-effctor"/>
</dbReference>